<reference evidence="10" key="1">
    <citation type="submission" date="2011-02" db="EMBL/GenBank/DDBJ databases">
        <title>The Genome Sequence of Capsaspora owczarzaki ATCC 30864.</title>
        <authorList>
            <person name="Russ C."/>
            <person name="Cuomo C."/>
            <person name="Burger G."/>
            <person name="Gray M.W."/>
            <person name="Holland P.W.H."/>
            <person name="King N."/>
            <person name="Lang F.B.F."/>
            <person name="Roger A.J."/>
            <person name="Ruiz-Trillo I."/>
            <person name="Young S.K."/>
            <person name="Zeng Q."/>
            <person name="Gargeya S."/>
            <person name="Alvarado L."/>
            <person name="Berlin A."/>
            <person name="Chapman S.B."/>
            <person name="Chen Z."/>
            <person name="Freedman E."/>
            <person name="Gellesch M."/>
            <person name="Goldberg J."/>
            <person name="Griggs A."/>
            <person name="Gujja S."/>
            <person name="Heilman E."/>
            <person name="Heiman D."/>
            <person name="Howarth C."/>
            <person name="Mehta T."/>
            <person name="Neiman D."/>
            <person name="Pearson M."/>
            <person name="Roberts A."/>
            <person name="Saif S."/>
            <person name="Shea T."/>
            <person name="Shenoy N."/>
            <person name="Sisk P."/>
            <person name="Stolte C."/>
            <person name="Sykes S."/>
            <person name="White J."/>
            <person name="Yandava C."/>
            <person name="Haas B."/>
            <person name="Nusbaum C."/>
            <person name="Birren B."/>
        </authorList>
    </citation>
    <scope>NUCLEOTIDE SEQUENCE</scope>
    <source>
        <strain evidence="10">ATCC 30864</strain>
    </source>
</reference>
<keyword evidence="4 5" id="KW-0539">Nucleus</keyword>
<protein>
    <recommendedName>
        <fullName evidence="5">UV excision repair protein RAD23</fullName>
    </recommendedName>
</protein>
<dbReference type="OrthoDB" id="419317at2759"/>
<dbReference type="FunCoup" id="A0A0D2W1L8">
    <property type="interactions" value="523"/>
</dbReference>
<evidence type="ECO:0000256" key="4">
    <source>
        <dbReference type="ARBA" id="ARBA00023242"/>
    </source>
</evidence>
<feature type="region of interest" description="Disordered" evidence="6">
    <location>
        <begin position="90"/>
        <end position="119"/>
    </location>
</feature>
<evidence type="ECO:0000256" key="1">
    <source>
        <dbReference type="ARBA" id="ARBA00022737"/>
    </source>
</evidence>
<dbReference type="GO" id="GO:0070628">
    <property type="term" value="F:proteasome binding"/>
    <property type="evidence" value="ECO:0007669"/>
    <property type="project" value="TreeGrafter"/>
</dbReference>
<organism evidence="9 10">
    <name type="scientific">Capsaspora owczarzaki (strain ATCC 30864)</name>
    <dbReference type="NCBI Taxonomy" id="595528"/>
    <lineage>
        <taxon>Eukaryota</taxon>
        <taxon>Filasterea</taxon>
        <taxon>Capsaspora</taxon>
    </lineage>
</organism>
<dbReference type="PROSITE" id="PS50053">
    <property type="entry name" value="UBIQUITIN_2"/>
    <property type="match status" value="1"/>
</dbReference>
<dbReference type="Pfam" id="PF00627">
    <property type="entry name" value="UBA"/>
    <property type="match status" value="2"/>
</dbReference>
<keyword evidence="10" id="KW-1185">Reference proteome</keyword>
<dbReference type="GO" id="GO:0043161">
    <property type="term" value="P:proteasome-mediated ubiquitin-dependent protein catabolic process"/>
    <property type="evidence" value="ECO:0007669"/>
    <property type="project" value="UniProtKB-UniRule"/>
</dbReference>
<dbReference type="GO" id="GO:0005654">
    <property type="term" value="C:nucleoplasm"/>
    <property type="evidence" value="ECO:0007669"/>
    <property type="project" value="TreeGrafter"/>
</dbReference>
<keyword evidence="1" id="KW-0677">Repeat</keyword>
<dbReference type="InterPro" id="IPR009060">
    <property type="entry name" value="UBA-like_sf"/>
</dbReference>
<evidence type="ECO:0000259" key="7">
    <source>
        <dbReference type="PROSITE" id="PS50030"/>
    </source>
</evidence>
<dbReference type="Pfam" id="PF00240">
    <property type="entry name" value="ubiquitin"/>
    <property type="match status" value="1"/>
</dbReference>
<dbReference type="Gene3D" id="1.10.10.540">
    <property type="entry name" value="XPC-binding domain"/>
    <property type="match status" value="1"/>
</dbReference>
<dbReference type="CDD" id="cd14281">
    <property type="entry name" value="UBA2_Rad23_like"/>
    <property type="match status" value="1"/>
</dbReference>
<feature type="domain" description="UBA" evidence="7">
    <location>
        <begin position="145"/>
        <end position="186"/>
    </location>
</feature>
<feature type="compositionally biased region" description="Low complexity" evidence="6">
    <location>
        <begin position="198"/>
        <end position="235"/>
    </location>
</feature>
<dbReference type="Proteomes" id="UP000008743">
    <property type="component" value="Unassembled WGS sequence"/>
</dbReference>
<dbReference type="RefSeq" id="XP_004342465.2">
    <property type="nucleotide sequence ID" value="XM_004342416.2"/>
</dbReference>
<dbReference type="InParanoid" id="A0A0D2W1L8"/>
<dbReference type="Pfam" id="PF09280">
    <property type="entry name" value="XPC-binding"/>
    <property type="match status" value="1"/>
</dbReference>
<dbReference type="SUPFAM" id="SSF46934">
    <property type="entry name" value="UBA-like"/>
    <property type="match status" value="2"/>
</dbReference>
<dbReference type="PRINTS" id="PR01839">
    <property type="entry name" value="RAD23PROTEIN"/>
</dbReference>
<dbReference type="InterPro" id="IPR015360">
    <property type="entry name" value="XPC-bd"/>
</dbReference>
<dbReference type="SMART" id="SM00727">
    <property type="entry name" value="STI1"/>
    <property type="match status" value="1"/>
</dbReference>
<sequence length="385" mass="40979">MRITVKTLQQTQFAIDVAETDSVVDFKTKIEAAQGAGYPVAGQKLIHSGHVLADDKSIADYNMKENDFVVVMVTKPKAAPAAAPAPAPVAAAPAPAPVAAPAPAPVAAPAPAPAPVAAPAPATEAPAAAAAAQEAAVGANALVVDEDQERVILQLMEFGFERDQVVRALRAAFNNPDRAAEYLFNGIPRHVEQALAQQIGGGAHQQQQPQQPQAQQQQQGQPTQTQAPAPAQLGGDLFAGDYEDEGDEGEDEDADGPNPLEFLRSQPQFDQLRQLVQQNPNLLPPLLAQIGQANPQLLQAIDQHPQAFLRLLQEPAGGAPGAGQNVIRVTQEEHEAIARLEALGFSHHRVIEAYFACDKNENLAANLLFEQPPEEEEDQQQQPQQ</sequence>
<comment type="subcellular location">
    <subcellularLocation>
        <location evidence="5">Nucleus</location>
    </subcellularLocation>
    <subcellularLocation>
        <location evidence="5">Cytoplasm</location>
    </subcellularLocation>
</comment>
<keyword evidence="2 5" id="KW-0227">DNA damage</keyword>
<feature type="region of interest" description="Disordered" evidence="6">
    <location>
        <begin position="198"/>
        <end position="263"/>
    </location>
</feature>
<dbReference type="InterPro" id="IPR015940">
    <property type="entry name" value="UBA"/>
</dbReference>
<accession>A0A0D2W1L8</accession>
<feature type="compositionally biased region" description="Pro residues" evidence="6">
    <location>
        <begin position="94"/>
        <end position="118"/>
    </location>
</feature>
<dbReference type="EMBL" id="KE346377">
    <property type="protein sequence ID" value="KJE98212.1"/>
    <property type="molecule type" value="Genomic_DNA"/>
</dbReference>
<evidence type="ECO:0000256" key="3">
    <source>
        <dbReference type="ARBA" id="ARBA00023204"/>
    </source>
</evidence>
<keyword evidence="3 5" id="KW-0234">DNA repair</keyword>
<evidence type="ECO:0000256" key="6">
    <source>
        <dbReference type="SAM" id="MobiDB-lite"/>
    </source>
</evidence>
<dbReference type="PANTHER" id="PTHR10621">
    <property type="entry name" value="UV EXCISION REPAIR PROTEIN RAD23"/>
    <property type="match status" value="1"/>
</dbReference>
<dbReference type="PANTHER" id="PTHR10621:SF0">
    <property type="entry name" value="UV EXCISION REPAIR PROTEIN RAD23"/>
    <property type="match status" value="1"/>
</dbReference>
<evidence type="ECO:0000259" key="8">
    <source>
        <dbReference type="PROSITE" id="PS50053"/>
    </source>
</evidence>
<dbReference type="NCBIfam" id="TIGR00601">
    <property type="entry name" value="rad23"/>
    <property type="match status" value="1"/>
</dbReference>
<dbReference type="GO" id="GO:0043130">
    <property type="term" value="F:ubiquitin binding"/>
    <property type="evidence" value="ECO:0007669"/>
    <property type="project" value="UniProtKB-UniRule"/>
</dbReference>
<dbReference type="eggNOG" id="KOG0011">
    <property type="taxonomic scope" value="Eukaryota"/>
</dbReference>
<evidence type="ECO:0000313" key="9">
    <source>
        <dbReference type="EMBL" id="KJE98212.1"/>
    </source>
</evidence>
<dbReference type="FunFam" id="3.10.20.90:FF:000254">
    <property type="entry name" value="UV excision repair protein Rad23"/>
    <property type="match status" value="1"/>
</dbReference>
<dbReference type="Gene3D" id="1.10.8.10">
    <property type="entry name" value="DNA helicase RuvA subunit, C-terminal domain"/>
    <property type="match status" value="2"/>
</dbReference>
<dbReference type="InterPro" id="IPR000626">
    <property type="entry name" value="Ubiquitin-like_dom"/>
</dbReference>
<dbReference type="InterPro" id="IPR004806">
    <property type="entry name" value="Rad23"/>
</dbReference>
<keyword evidence="5" id="KW-0963">Cytoplasm</keyword>
<dbReference type="AlphaFoldDB" id="A0A0D2W1L8"/>
<dbReference type="GO" id="GO:0006289">
    <property type="term" value="P:nucleotide-excision repair"/>
    <property type="evidence" value="ECO:0007669"/>
    <property type="project" value="UniProtKB-UniRule"/>
</dbReference>
<evidence type="ECO:0000256" key="2">
    <source>
        <dbReference type="ARBA" id="ARBA00022763"/>
    </source>
</evidence>
<gene>
    <name evidence="9" type="ORF">CAOG_008210</name>
</gene>
<dbReference type="SMART" id="SM00213">
    <property type="entry name" value="UBQ"/>
    <property type="match status" value="1"/>
</dbReference>
<name>A0A0D2W1L8_CAPO3</name>
<feature type="domain" description="UBA" evidence="7">
    <location>
        <begin position="331"/>
        <end position="371"/>
    </location>
</feature>
<dbReference type="CDD" id="cd01805">
    <property type="entry name" value="Ubl_Rad23"/>
    <property type="match status" value="1"/>
</dbReference>
<evidence type="ECO:0000256" key="5">
    <source>
        <dbReference type="RuleBase" id="RU367049"/>
    </source>
</evidence>
<dbReference type="InterPro" id="IPR029071">
    <property type="entry name" value="Ubiquitin-like_domsf"/>
</dbReference>
<feature type="domain" description="Ubiquitin-like" evidence="8">
    <location>
        <begin position="1"/>
        <end position="78"/>
    </location>
</feature>
<dbReference type="FunFam" id="1.10.8.10:FF:000003">
    <property type="entry name" value="UV excision repair protein RAD23 homolog"/>
    <property type="match status" value="1"/>
</dbReference>
<dbReference type="GO" id="GO:0005829">
    <property type="term" value="C:cytosol"/>
    <property type="evidence" value="ECO:0007669"/>
    <property type="project" value="TreeGrafter"/>
</dbReference>
<dbReference type="GO" id="GO:0003684">
    <property type="term" value="F:damaged DNA binding"/>
    <property type="evidence" value="ECO:0007669"/>
    <property type="project" value="UniProtKB-UniRule"/>
</dbReference>
<dbReference type="SUPFAM" id="SSF54236">
    <property type="entry name" value="Ubiquitin-like"/>
    <property type="match status" value="1"/>
</dbReference>
<dbReference type="FunFam" id="1.10.8.10:FF:000002">
    <property type="entry name" value="UV excision repair protein RAD23 homolog"/>
    <property type="match status" value="1"/>
</dbReference>
<dbReference type="STRING" id="595528.A0A0D2W1L8"/>
<dbReference type="PROSITE" id="PS50030">
    <property type="entry name" value="UBA"/>
    <property type="match status" value="2"/>
</dbReference>
<feature type="compositionally biased region" description="Acidic residues" evidence="6">
    <location>
        <begin position="241"/>
        <end position="255"/>
    </location>
</feature>
<comment type="function">
    <text evidence="5">Multiubiquitin chain receptor involved in modulation of proteasomal degradation. Involved in nucleotide excision repair.</text>
</comment>
<dbReference type="PhylomeDB" id="A0A0D2W1L8"/>
<dbReference type="SMART" id="SM00165">
    <property type="entry name" value="UBA"/>
    <property type="match status" value="2"/>
</dbReference>
<dbReference type="InterPro" id="IPR036353">
    <property type="entry name" value="XPC-bd_sf"/>
</dbReference>
<proteinExistence type="inferred from homology"/>
<dbReference type="FunFam" id="1.10.10.540:FF:000001">
    <property type="entry name" value="UV excision repair protein RAD23 B"/>
    <property type="match status" value="1"/>
</dbReference>
<dbReference type="InterPro" id="IPR006636">
    <property type="entry name" value="STI1_HS-bd"/>
</dbReference>
<dbReference type="GO" id="GO:0031593">
    <property type="term" value="F:polyubiquitin modification-dependent protein binding"/>
    <property type="evidence" value="ECO:0007669"/>
    <property type="project" value="UniProtKB-UniRule"/>
</dbReference>
<dbReference type="Gene3D" id="3.10.20.90">
    <property type="entry name" value="Phosphatidylinositol 3-kinase Catalytic Subunit, Chain A, domain 1"/>
    <property type="match status" value="1"/>
</dbReference>
<comment type="similarity">
    <text evidence="5">Belongs to the RAD23 family.</text>
</comment>
<evidence type="ECO:0000313" key="10">
    <source>
        <dbReference type="Proteomes" id="UP000008743"/>
    </source>
</evidence>
<dbReference type="SUPFAM" id="SSF101238">
    <property type="entry name" value="XPC-binding domain"/>
    <property type="match status" value="1"/>
</dbReference>